<keyword evidence="3" id="KW-1185">Reference proteome</keyword>
<organism evidence="2 3">
    <name type="scientific">Euroglyphus maynei</name>
    <name type="common">Mayne's house dust mite</name>
    <dbReference type="NCBI Taxonomy" id="6958"/>
    <lineage>
        <taxon>Eukaryota</taxon>
        <taxon>Metazoa</taxon>
        <taxon>Ecdysozoa</taxon>
        <taxon>Arthropoda</taxon>
        <taxon>Chelicerata</taxon>
        <taxon>Arachnida</taxon>
        <taxon>Acari</taxon>
        <taxon>Acariformes</taxon>
        <taxon>Sarcoptiformes</taxon>
        <taxon>Astigmata</taxon>
        <taxon>Psoroptidia</taxon>
        <taxon>Analgoidea</taxon>
        <taxon>Pyroglyphidae</taxon>
        <taxon>Pyroglyphinae</taxon>
        <taxon>Euroglyphus</taxon>
    </lineage>
</organism>
<evidence type="ECO:0000313" key="2">
    <source>
        <dbReference type="EMBL" id="OTF76515.1"/>
    </source>
</evidence>
<dbReference type="AlphaFoldDB" id="A0A1Y3BBB2"/>
<protein>
    <submittedName>
        <fullName evidence="2">Uncharacterized protein</fullName>
    </submittedName>
</protein>
<proteinExistence type="predicted"/>
<evidence type="ECO:0000256" key="1">
    <source>
        <dbReference type="SAM" id="SignalP"/>
    </source>
</evidence>
<keyword evidence="1" id="KW-0732">Signal</keyword>
<dbReference type="EMBL" id="MUJZ01037111">
    <property type="protein sequence ID" value="OTF76515.1"/>
    <property type="molecule type" value="Genomic_DNA"/>
</dbReference>
<feature type="chain" id="PRO_5012124375" evidence="1">
    <location>
        <begin position="21"/>
        <end position="48"/>
    </location>
</feature>
<accession>A0A1Y3BBB2</accession>
<feature type="non-terminal residue" evidence="2">
    <location>
        <position position="48"/>
    </location>
</feature>
<gene>
    <name evidence="2" type="ORF">BLA29_013135</name>
</gene>
<evidence type="ECO:0000313" key="3">
    <source>
        <dbReference type="Proteomes" id="UP000194236"/>
    </source>
</evidence>
<name>A0A1Y3BBB2_EURMA</name>
<reference evidence="2 3" key="1">
    <citation type="submission" date="2017-03" db="EMBL/GenBank/DDBJ databases">
        <title>Genome Survey of Euroglyphus maynei.</title>
        <authorList>
            <person name="Arlian L.G."/>
            <person name="Morgan M.S."/>
            <person name="Rider S.D."/>
        </authorList>
    </citation>
    <scope>NUCLEOTIDE SEQUENCE [LARGE SCALE GENOMIC DNA]</scope>
    <source>
        <strain evidence="2">Arlian Lab</strain>
        <tissue evidence="2">Whole body</tissue>
    </source>
</reference>
<comment type="caution">
    <text evidence="2">The sequence shown here is derived from an EMBL/GenBank/DDBJ whole genome shotgun (WGS) entry which is preliminary data.</text>
</comment>
<dbReference type="Proteomes" id="UP000194236">
    <property type="component" value="Unassembled WGS sequence"/>
</dbReference>
<feature type="signal peptide" evidence="1">
    <location>
        <begin position="1"/>
        <end position="20"/>
    </location>
</feature>
<sequence length="48" mass="5621">MPVYLSVALKLVLILRLIICNQHIYHQNMNLYLFLMPAFEVSMKIVVS</sequence>